<proteinExistence type="predicted"/>
<evidence type="ECO:0000256" key="1">
    <source>
        <dbReference type="SAM" id="Phobius"/>
    </source>
</evidence>
<name>E3QTX9_COLGM</name>
<dbReference type="HOGENOM" id="CLU_2145681_0_0_1"/>
<feature type="transmembrane region" description="Helical" evidence="1">
    <location>
        <begin position="34"/>
        <end position="65"/>
    </location>
</feature>
<dbReference type="Proteomes" id="UP000008782">
    <property type="component" value="Unassembled WGS sequence"/>
</dbReference>
<sequence length="112" mass="11675">MRVEGAGFESVDRNVIGLSRLVGEPISRPAGLRIAVVAAVAAIVAVGVFLVVLFVVVVVVVVVVADTMAHLSNFRVAVSAPVCLCLSVSCPVEVQRGAFLFYWSSLECDASG</sequence>
<gene>
    <name evidence="2" type="ORF">GLRG_09461</name>
</gene>
<dbReference type="RefSeq" id="XP_008098337.1">
    <property type="nucleotide sequence ID" value="XM_008100146.1"/>
</dbReference>
<evidence type="ECO:0000313" key="2">
    <source>
        <dbReference type="EMBL" id="EFQ34317.1"/>
    </source>
</evidence>
<dbReference type="GeneID" id="24414826"/>
<keyword evidence="1" id="KW-0812">Transmembrane</keyword>
<reference evidence="3" key="1">
    <citation type="journal article" date="2012" name="Nat. Genet.">
        <title>Lifestyle transitions in plant pathogenic Colletotrichum fungi deciphered by genome and transcriptome analyses.</title>
        <authorList>
            <person name="O'Connell R.J."/>
            <person name="Thon M.R."/>
            <person name="Hacquard S."/>
            <person name="Amyotte S.G."/>
            <person name="Kleemann J."/>
            <person name="Torres M.F."/>
            <person name="Damm U."/>
            <person name="Buiate E.A."/>
            <person name="Epstein L."/>
            <person name="Alkan N."/>
            <person name="Altmueller J."/>
            <person name="Alvarado-Balderrama L."/>
            <person name="Bauser C.A."/>
            <person name="Becker C."/>
            <person name="Birren B.W."/>
            <person name="Chen Z."/>
            <person name="Choi J."/>
            <person name="Crouch J.A."/>
            <person name="Duvick J.P."/>
            <person name="Farman M.A."/>
            <person name="Gan P."/>
            <person name="Heiman D."/>
            <person name="Henrissat B."/>
            <person name="Howard R.J."/>
            <person name="Kabbage M."/>
            <person name="Koch C."/>
            <person name="Kracher B."/>
            <person name="Kubo Y."/>
            <person name="Law A.D."/>
            <person name="Lebrun M.-H."/>
            <person name="Lee Y.-H."/>
            <person name="Miyara I."/>
            <person name="Moore N."/>
            <person name="Neumann U."/>
            <person name="Nordstroem K."/>
            <person name="Panaccione D.G."/>
            <person name="Panstruga R."/>
            <person name="Place M."/>
            <person name="Proctor R.H."/>
            <person name="Prusky D."/>
            <person name="Rech G."/>
            <person name="Reinhardt R."/>
            <person name="Rollins J.A."/>
            <person name="Rounsley S."/>
            <person name="Schardl C.L."/>
            <person name="Schwartz D.C."/>
            <person name="Shenoy N."/>
            <person name="Shirasu K."/>
            <person name="Sikhakolli U.R."/>
            <person name="Stueber K."/>
            <person name="Sukno S.A."/>
            <person name="Sweigard J.A."/>
            <person name="Takano Y."/>
            <person name="Takahara H."/>
            <person name="Trail F."/>
            <person name="van der Does H.C."/>
            <person name="Voll L.M."/>
            <person name="Will I."/>
            <person name="Young S."/>
            <person name="Zeng Q."/>
            <person name="Zhang J."/>
            <person name="Zhou S."/>
            <person name="Dickman M.B."/>
            <person name="Schulze-Lefert P."/>
            <person name="Ver Loren van Themaat E."/>
            <person name="Ma L.-J."/>
            <person name="Vaillancourt L.J."/>
        </authorList>
    </citation>
    <scope>NUCLEOTIDE SEQUENCE [LARGE SCALE GENOMIC DNA]</scope>
    <source>
        <strain evidence="3">M1.001 / M2 / FGSC 10212</strain>
    </source>
</reference>
<organism evidence="3">
    <name type="scientific">Colletotrichum graminicola (strain M1.001 / M2 / FGSC 10212)</name>
    <name type="common">Maize anthracnose fungus</name>
    <name type="synonym">Glomerella graminicola</name>
    <dbReference type="NCBI Taxonomy" id="645133"/>
    <lineage>
        <taxon>Eukaryota</taxon>
        <taxon>Fungi</taxon>
        <taxon>Dikarya</taxon>
        <taxon>Ascomycota</taxon>
        <taxon>Pezizomycotina</taxon>
        <taxon>Sordariomycetes</taxon>
        <taxon>Hypocreomycetidae</taxon>
        <taxon>Glomerellales</taxon>
        <taxon>Glomerellaceae</taxon>
        <taxon>Colletotrichum</taxon>
        <taxon>Colletotrichum graminicola species complex</taxon>
    </lineage>
</organism>
<keyword evidence="1" id="KW-1133">Transmembrane helix</keyword>
<evidence type="ECO:0000313" key="3">
    <source>
        <dbReference type="Proteomes" id="UP000008782"/>
    </source>
</evidence>
<dbReference type="VEuPathDB" id="FungiDB:GLRG_09461"/>
<protein>
    <submittedName>
        <fullName evidence="2">Uncharacterized protein</fullName>
    </submittedName>
</protein>
<dbReference type="EMBL" id="GG697379">
    <property type="protein sequence ID" value="EFQ34317.1"/>
    <property type="molecule type" value="Genomic_DNA"/>
</dbReference>
<dbReference type="AlphaFoldDB" id="E3QTX9"/>
<keyword evidence="3" id="KW-1185">Reference proteome</keyword>
<accession>E3QTX9</accession>
<keyword evidence="1" id="KW-0472">Membrane</keyword>